<organism evidence="2 3">
    <name type="scientific">Parnassius apollo</name>
    <name type="common">Apollo butterfly</name>
    <name type="synonym">Papilio apollo</name>
    <dbReference type="NCBI Taxonomy" id="110799"/>
    <lineage>
        <taxon>Eukaryota</taxon>
        <taxon>Metazoa</taxon>
        <taxon>Ecdysozoa</taxon>
        <taxon>Arthropoda</taxon>
        <taxon>Hexapoda</taxon>
        <taxon>Insecta</taxon>
        <taxon>Pterygota</taxon>
        <taxon>Neoptera</taxon>
        <taxon>Endopterygota</taxon>
        <taxon>Lepidoptera</taxon>
        <taxon>Glossata</taxon>
        <taxon>Ditrysia</taxon>
        <taxon>Papilionoidea</taxon>
        <taxon>Papilionidae</taxon>
        <taxon>Parnassiinae</taxon>
        <taxon>Parnassini</taxon>
        <taxon>Parnassius</taxon>
        <taxon>Parnassius</taxon>
    </lineage>
</organism>
<evidence type="ECO:0000313" key="2">
    <source>
        <dbReference type="EMBL" id="CAG5038903.1"/>
    </source>
</evidence>
<dbReference type="OrthoDB" id="7312725at2759"/>
<reference evidence="2" key="1">
    <citation type="submission" date="2021-04" db="EMBL/GenBank/DDBJ databases">
        <authorList>
            <person name="Tunstrom K."/>
        </authorList>
    </citation>
    <scope>NUCLEOTIDE SEQUENCE</scope>
</reference>
<proteinExistence type="predicted"/>
<dbReference type="Proteomes" id="UP000691718">
    <property type="component" value="Unassembled WGS sequence"/>
</dbReference>
<gene>
    <name evidence="2" type="ORF">PAPOLLO_LOCUS21472</name>
</gene>
<name>A0A8S3XS94_PARAO</name>
<keyword evidence="3" id="KW-1185">Reference proteome</keyword>
<evidence type="ECO:0000313" key="3">
    <source>
        <dbReference type="Proteomes" id="UP000691718"/>
    </source>
</evidence>
<comment type="caution">
    <text evidence="2">The sequence shown here is derived from an EMBL/GenBank/DDBJ whole genome shotgun (WGS) entry which is preliminary data.</text>
</comment>
<sequence>MPKCSVISCPNNSRHVRKKDGVSYFRSYDSSDQDNTHVNLDHDNNQQTIKQNEDSIELSFDIDNEFGNDEEICQQTNVVCLQNVQWNLKRVIELVTEKASQMGPNEWKALCDKTKKIEDFYIESDHIIDNLTDTEIIIRLGEDSSDSDSGDTGSSSSSSDENDNLLTPGTSSVFSRVNVPGCSRVTNDNLPAGVSFIDSDSD</sequence>
<feature type="region of interest" description="Disordered" evidence="1">
    <location>
        <begin position="141"/>
        <end position="178"/>
    </location>
</feature>
<accession>A0A8S3XS94</accession>
<evidence type="ECO:0000256" key="1">
    <source>
        <dbReference type="SAM" id="MobiDB-lite"/>
    </source>
</evidence>
<dbReference type="AlphaFoldDB" id="A0A8S3XS94"/>
<dbReference type="EMBL" id="CAJQZP010001331">
    <property type="protein sequence ID" value="CAG5038903.1"/>
    <property type="molecule type" value="Genomic_DNA"/>
</dbReference>
<protein>
    <submittedName>
        <fullName evidence="2">(apollo) hypothetical protein</fullName>
    </submittedName>
</protein>
<feature type="compositionally biased region" description="Low complexity" evidence="1">
    <location>
        <begin position="150"/>
        <end position="167"/>
    </location>
</feature>